<name>E3MNV9_CAERE</name>
<organism evidence="4">
    <name type="scientific">Caenorhabditis remanei</name>
    <name type="common">Caenorhabditis vulgaris</name>
    <dbReference type="NCBI Taxonomy" id="31234"/>
    <lineage>
        <taxon>Eukaryota</taxon>
        <taxon>Metazoa</taxon>
        <taxon>Ecdysozoa</taxon>
        <taxon>Nematoda</taxon>
        <taxon>Chromadorea</taxon>
        <taxon>Rhabditida</taxon>
        <taxon>Rhabditina</taxon>
        <taxon>Rhabditomorpha</taxon>
        <taxon>Rhabditoidea</taxon>
        <taxon>Rhabditidae</taxon>
        <taxon>Peloderinae</taxon>
        <taxon>Caenorhabditis</taxon>
    </lineage>
</organism>
<accession>E3MNV9</accession>
<evidence type="ECO:0000259" key="2">
    <source>
        <dbReference type="Pfam" id="PF25100"/>
    </source>
</evidence>
<feature type="domain" description="ATP-dependent RNA helicase DHX37-like C-terminal" evidence="1">
    <location>
        <begin position="608"/>
        <end position="686"/>
    </location>
</feature>
<dbReference type="PANTHER" id="PTHR21447:SF13">
    <property type="entry name" value="RING-TYPE DOMAIN-CONTAINING PROTEIN"/>
    <property type="match status" value="1"/>
</dbReference>
<protein>
    <submittedName>
        <fullName evidence="3">Uncharacterized protein</fullName>
    </submittedName>
</protein>
<evidence type="ECO:0000313" key="3">
    <source>
        <dbReference type="EMBL" id="EFP06290.1"/>
    </source>
</evidence>
<keyword evidence="4" id="KW-1185">Reference proteome</keyword>
<dbReference type="EMBL" id="DS268461">
    <property type="protein sequence ID" value="EFP06290.1"/>
    <property type="molecule type" value="Genomic_DNA"/>
</dbReference>
<dbReference type="InterPro" id="IPR056371">
    <property type="entry name" value="DHX37-like_C"/>
</dbReference>
<dbReference type="Pfam" id="PF25100">
    <property type="entry name" value="DUF7809"/>
    <property type="match status" value="1"/>
</dbReference>
<feature type="domain" description="DUF7809" evidence="2">
    <location>
        <begin position="109"/>
        <end position="272"/>
    </location>
</feature>
<gene>
    <name evidence="3" type="ORF">CRE_06802</name>
</gene>
<dbReference type="HOGENOM" id="CLU_007994_0_1_1"/>
<dbReference type="eggNOG" id="KOG0926">
    <property type="taxonomic scope" value="Eukaryota"/>
</dbReference>
<dbReference type="PANTHER" id="PTHR21447">
    <property type="entry name" value="RING-TYPE DOMAIN-CONTAINING PROTEIN-RELATED"/>
    <property type="match status" value="1"/>
</dbReference>
<dbReference type="GO" id="GO:0045121">
    <property type="term" value="C:membrane raft"/>
    <property type="evidence" value="ECO:0007669"/>
    <property type="project" value="TreeGrafter"/>
</dbReference>
<dbReference type="Proteomes" id="UP000008281">
    <property type="component" value="Unassembled WGS sequence"/>
</dbReference>
<dbReference type="OrthoDB" id="5874481at2759"/>
<proteinExistence type="predicted"/>
<dbReference type="AlphaFoldDB" id="E3MNV9"/>
<dbReference type="InterPro" id="IPR056711">
    <property type="entry name" value="DUF7809"/>
</dbReference>
<dbReference type="InParanoid" id="E3MNV9"/>
<reference evidence="3" key="1">
    <citation type="submission" date="2007-07" db="EMBL/GenBank/DDBJ databases">
        <title>PCAP assembly of the Caenorhabditis remanei genome.</title>
        <authorList>
            <consortium name="The Caenorhabditis remanei Sequencing Consortium"/>
            <person name="Wilson R.K."/>
        </authorList>
    </citation>
    <scope>NUCLEOTIDE SEQUENCE [LARGE SCALE GENOMIC DNA]</scope>
    <source>
        <strain evidence="3">PB4641</strain>
    </source>
</reference>
<dbReference type="FunCoup" id="E3MNV9">
    <property type="interactions" value="412"/>
</dbReference>
<evidence type="ECO:0000259" key="1">
    <source>
        <dbReference type="Pfam" id="PF23362"/>
    </source>
</evidence>
<dbReference type="STRING" id="31234.E3MNV9"/>
<dbReference type="Pfam" id="PF23362">
    <property type="entry name" value="DHX37_C"/>
    <property type="match status" value="1"/>
</dbReference>
<dbReference type="GO" id="GO:0045087">
    <property type="term" value="P:innate immune response"/>
    <property type="evidence" value="ECO:0007669"/>
    <property type="project" value="TreeGrafter"/>
</dbReference>
<sequence>MATHDTAPPPIATDALRAISENYLLEKFRDRSESKDSQSIDKVEEIDVIRVLFENSSDLFKVYGSPEEFVDNLKIYRNFTTSHKYFETKHAIPFYTSPIPYESLKRGIFMAKPDFYVILEDIALRNLHPKSNTNIHEVGVYTSFLTHFLKIKAKDVNRKMEFVRFDKKEIDDITNEFVKGMDLSEGPSSTTDLSFYGRKLSGATIKHFKKKMREYLPGVADDDALFQSLQSANRSFDKEERPLRLAQLMYELETLRSCLKGIINKRPHLFLRKSKKIQPAPLIVVRMFEDGDHQFVMKTELLKAIDLDVNYSPKVVCEVLDMKDVLEKYKDHVDRIEVILVYQRNPIPLFFQFIRTPILRSKHKAVPIRLIDSLEFCVLAVDGLFEVLKEIILGVKLFQHVEEWPIAIFKQIHTVFDSKVNNPYFINLSLLNNLKKSINENCLAPSSPLPEIRDVKQPGFTIRKLRKELKFLGLKKRFPEISDYAEIVYKEVAKHQKESNLRTSDIFDAVEKCQIRCIFDRVPELKAFLHNQKSCSRVIGLQCDTCNGAVRGLGEMDKVLETIYDAKMDAVCQKVSDSLPIKMRRMPENIMKYRHFAMHLLNGQVLEKLKKFTGRLLARPTTMVKNRATFQRQAVMLLNELMDKKVSSRAAMIKQWRKNDEWLLREYLQWVPGSLHHTICHIWPPLEDEEIAVMRRKNNRY</sequence>
<evidence type="ECO:0000313" key="4">
    <source>
        <dbReference type="Proteomes" id="UP000008281"/>
    </source>
</evidence>